<proteinExistence type="predicted"/>
<name>A0A840PJE2_9ACTN</name>
<evidence type="ECO:0000256" key="1">
    <source>
        <dbReference type="SAM" id="MobiDB-lite"/>
    </source>
</evidence>
<dbReference type="RefSeq" id="WP_246518830.1">
    <property type="nucleotide sequence ID" value="NZ_BAABIX010000089.1"/>
</dbReference>
<evidence type="ECO:0000313" key="4">
    <source>
        <dbReference type="Proteomes" id="UP000578449"/>
    </source>
</evidence>
<dbReference type="PROSITE" id="PS51257">
    <property type="entry name" value="PROKAR_LIPOPROTEIN"/>
    <property type="match status" value="1"/>
</dbReference>
<reference evidence="3 4" key="1">
    <citation type="submission" date="2020-08" db="EMBL/GenBank/DDBJ databases">
        <title>Genomic Encyclopedia of Type Strains, Phase IV (KMG-IV): sequencing the most valuable type-strain genomes for metagenomic binning, comparative biology and taxonomic classification.</title>
        <authorList>
            <person name="Goeker M."/>
        </authorList>
    </citation>
    <scope>NUCLEOTIDE SEQUENCE [LARGE SCALE GENOMIC DNA]</scope>
    <source>
        <strain evidence="3 4">DSM 45615</strain>
    </source>
</reference>
<organism evidence="3 4">
    <name type="scientific">Thermocatellispora tengchongensis</name>
    <dbReference type="NCBI Taxonomy" id="1073253"/>
    <lineage>
        <taxon>Bacteria</taxon>
        <taxon>Bacillati</taxon>
        <taxon>Actinomycetota</taxon>
        <taxon>Actinomycetes</taxon>
        <taxon>Streptosporangiales</taxon>
        <taxon>Streptosporangiaceae</taxon>
        <taxon>Thermocatellispora</taxon>
    </lineage>
</organism>
<evidence type="ECO:0000313" key="3">
    <source>
        <dbReference type="EMBL" id="MBB5136185.1"/>
    </source>
</evidence>
<comment type="caution">
    <text evidence="3">The sequence shown here is derived from an EMBL/GenBank/DDBJ whole genome shotgun (WGS) entry which is preliminary data.</text>
</comment>
<sequence length="472" mass="50143">MSRSGWIGAAVAAVVLGLAGCSAPAERAGGEPAAAGSAAPTTAGENSPPAADEVRSSENVRLVTNVPLSAPFDGEESWGTDLAFQDKYAYVGNYDGFTIHDISDPTKPVTVSRTLCPGGQNDISVSGNLLFLSIDDPRTDETCASKPAQGFGENAWEGIRIFDISDKAHPKYVSSVATACGSHTHSMVPGKDGQTLYLYVSSPGPEPESTTCTPPHNTISIVEVPLADPARSRVVNEPVVFNTAQKDADAGFGGCHDVTAYPEKNLAAGACFGDGVLLDISDPVRPVVLQQINDEENFSIWHSATFNDDATKVVFTDELGGGTAATCDSGTPRTKGANAIYDLKDNRLTLRSYFKIPREQTSTENCVAHNGSLIPVKGKDLMVQAWYQGGISIWDFTDSDNPREIGYFERGPLSGTGLGGSWSAYYYNGYIYSSDITKGLDVIEINDPLTDPAKQVKLDAFNVQTQVSYGGR</sequence>
<feature type="region of interest" description="Disordered" evidence="1">
    <location>
        <begin position="26"/>
        <end position="57"/>
    </location>
</feature>
<gene>
    <name evidence="3" type="ORF">HNP84_005929</name>
</gene>
<dbReference type="InterPro" id="IPR013211">
    <property type="entry name" value="LVIVD"/>
</dbReference>
<dbReference type="Pfam" id="PF08309">
    <property type="entry name" value="LVIVD"/>
    <property type="match status" value="2"/>
</dbReference>
<keyword evidence="2" id="KW-0732">Signal</keyword>
<evidence type="ECO:0000256" key="2">
    <source>
        <dbReference type="SAM" id="SignalP"/>
    </source>
</evidence>
<evidence type="ECO:0008006" key="5">
    <source>
        <dbReference type="Google" id="ProtNLM"/>
    </source>
</evidence>
<accession>A0A840PJE2</accession>
<keyword evidence="4" id="KW-1185">Reference proteome</keyword>
<dbReference type="EMBL" id="JACHGN010000013">
    <property type="protein sequence ID" value="MBB5136185.1"/>
    <property type="molecule type" value="Genomic_DNA"/>
</dbReference>
<protein>
    <recommendedName>
        <fullName evidence="5">LVIVD repeat-containing protein</fullName>
    </recommendedName>
</protein>
<dbReference type="Proteomes" id="UP000578449">
    <property type="component" value="Unassembled WGS sequence"/>
</dbReference>
<dbReference type="SUPFAM" id="SSF75011">
    <property type="entry name" value="3-carboxy-cis,cis-mucoante lactonizing enzyme"/>
    <property type="match status" value="1"/>
</dbReference>
<dbReference type="AlphaFoldDB" id="A0A840PJE2"/>
<feature type="chain" id="PRO_5033063475" description="LVIVD repeat-containing protein" evidence="2">
    <location>
        <begin position="28"/>
        <end position="472"/>
    </location>
</feature>
<feature type="signal peptide" evidence="2">
    <location>
        <begin position="1"/>
        <end position="27"/>
    </location>
</feature>
<feature type="compositionally biased region" description="Low complexity" evidence="1">
    <location>
        <begin position="26"/>
        <end position="45"/>
    </location>
</feature>